<dbReference type="InterPro" id="IPR036291">
    <property type="entry name" value="NAD(P)-bd_dom_sf"/>
</dbReference>
<accession>A0A0J1CX11</accession>
<dbReference type="InterPro" id="IPR050259">
    <property type="entry name" value="SDR"/>
</dbReference>
<comment type="caution">
    <text evidence="2">The sequence shown here is derived from an EMBL/GenBank/DDBJ whole genome shotgun (WGS) entry which is preliminary data.</text>
</comment>
<comment type="similarity">
    <text evidence="1">Belongs to the short-chain dehydrogenases/reductases (SDR) family.</text>
</comment>
<protein>
    <submittedName>
        <fullName evidence="2">3-oxoacyl-ACP reductase</fullName>
    </submittedName>
</protein>
<dbReference type="EMBL" id="AEJF01000106">
    <property type="protein sequence ID" value="KLU25104.1"/>
    <property type="molecule type" value="Genomic_DNA"/>
</dbReference>
<reference evidence="2 3" key="1">
    <citation type="journal article" date="2015" name="Genome Announc.">
        <title>Draft Genome Sequence of Burkholderia sp. Strain PML1(12), an Ectomycorrhizosphere-Inhabiting Bacterium with Effective Mineral-Weathering Ability.</title>
        <authorList>
            <person name="Uroz S."/>
            <person name="Oger P."/>
        </authorList>
    </citation>
    <scope>NUCLEOTIDE SEQUENCE [LARGE SCALE GENOMIC DNA]</scope>
    <source>
        <strain evidence="3">PML1(12)</strain>
    </source>
</reference>
<dbReference type="SUPFAM" id="SSF51735">
    <property type="entry name" value="NAD(P)-binding Rossmann-fold domains"/>
    <property type="match status" value="1"/>
</dbReference>
<evidence type="ECO:0000256" key="1">
    <source>
        <dbReference type="ARBA" id="ARBA00006484"/>
    </source>
</evidence>
<dbReference type="Pfam" id="PF13561">
    <property type="entry name" value="adh_short_C2"/>
    <property type="match status" value="1"/>
</dbReference>
<evidence type="ECO:0000313" key="3">
    <source>
        <dbReference type="Proteomes" id="UP000035963"/>
    </source>
</evidence>
<evidence type="ECO:0000313" key="2">
    <source>
        <dbReference type="EMBL" id="KLU25104.1"/>
    </source>
</evidence>
<dbReference type="AlphaFoldDB" id="A0A0J1CX11"/>
<name>A0A0J1CX11_9BURK</name>
<dbReference type="PANTHER" id="PTHR42879">
    <property type="entry name" value="3-OXOACYL-(ACYL-CARRIER-PROTEIN) REDUCTASE"/>
    <property type="match status" value="1"/>
</dbReference>
<dbReference type="Proteomes" id="UP000035963">
    <property type="component" value="Unassembled WGS sequence"/>
</dbReference>
<dbReference type="RefSeq" id="WP_047847757.1">
    <property type="nucleotide sequence ID" value="NZ_AEJF01000106.1"/>
</dbReference>
<dbReference type="PATRIC" id="fig|908627.4.peg.3713"/>
<dbReference type="PANTHER" id="PTHR42879:SF6">
    <property type="entry name" value="NADPH-DEPENDENT REDUCTASE BACG"/>
    <property type="match status" value="1"/>
</dbReference>
<dbReference type="FunFam" id="3.40.50.720:FF:000084">
    <property type="entry name" value="Short-chain dehydrogenase reductase"/>
    <property type="match status" value="1"/>
</dbReference>
<sequence>MNLDIEGKVALVSGAGGGLGSAIAQALAAEGAHVAVCDVDQEALERTVARINETGGRAAGFALDLAQPDSFAAVLASIRQALGPVGILVNNSGGPPPTPVSGVEPAQWSRHFTAMVASIIHLTDLVLPDMRAARWGRIVTSTSSGVVAPIPNLGISNTLRAALVAWSKTLASEVGRDGITANVVVPGRIATRRIVQLDEAKARREDRPVADIVAQSTASIALGRYGRPEEYAAMVAFLASAQASFVTGSVVRVDGGMIASI</sequence>
<organism evidence="2 3">
    <name type="scientific">Caballeronia mineralivorans PML1(12)</name>
    <dbReference type="NCBI Taxonomy" id="908627"/>
    <lineage>
        <taxon>Bacteria</taxon>
        <taxon>Pseudomonadati</taxon>
        <taxon>Pseudomonadota</taxon>
        <taxon>Betaproteobacteria</taxon>
        <taxon>Burkholderiales</taxon>
        <taxon>Burkholderiaceae</taxon>
        <taxon>Caballeronia</taxon>
    </lineage>
</organism>
<gene>
    <name evidence="2" type="ORF">EOS_16595</name>
</gene>
<proteinExistence type="inferred from homology"/>
<dbReference type="PRINTS" id="PR00081">
    <property type="entry name" value="GDHRDH"/>
</dbReference>
<dbReference type="Gene3D" id="3.40.50.720">
    <property type="entry name" value="NAD(P)-binding Rossmann-like Domain"/>
    <property type="match status" value="1"/>
</dbReference>
<dbReference type="OrthoDB" id="9793325at2"/>
<keyword evidence="3" id="KW-1185">Reference proteome</keyword>
<dbReference type="InterPro" id="IPR002347">
    <property type="entry name" value="SDR_fam"/>
</dbReference>